<feature type="transmembrane region" description="Helical" evidence="7">
    <location>
        <begin position="146"/>
        <end position="167"/>
    </location>
</feature>
<dbReference type="EMBL" id="SHKV01000001">
    <property type="protein sequence ID" value="RZU32212.1"/>
    <property type="molecule type" value="Genomic_DNA"/>
</dbReference>
<comment type="subcellular location">
    <subcellularLocation>
        <location evidence="1 7">Cell membrane</location>
        <topology evidence="1 7">Multi-pass membrane protein</topology>
    </subcellularLocation>
</comment>
<feature type="transmembrane region" description="Helical" evidence="7">
    <location>
        <begin position="86"/>
        <end position="108"/>
    </location>
</feature>
<dbReference type="GO" id="GO:0005886">
    <property type="term" value="C:plasma membrane"/>
    <property type="evidence" value="ECO:0007669"/>
    <property type="project" value="UniProtKB-SubCell"/>
</dbReference>
<keyword evidence="3" id="KW-1003">Cell membrane</keyword>
<evidence type="ECO:0000259" key="8">
    <source>
        <dbReference type="PROSITE" id="PS50928"/>
    </source>
</evidence>
<evidence type="ECO:0000313" key="9">
    <source>
        <dbReference type="EMBL" id="RZU32212.1"/>
    </source>
</evidence>
<evidence type="ECO:0000256" key="7">
    <source>
        <dbReference type="RuleBase" id="RU363032"/>
    </source>
</evidence>
<reference evidence="9 10" key="1">
    <citation type="submission" date="2019-02" db="EMBL/GenBank/DDBJ databases">
        <title>Sequencing the genomes of 1000 actinobacteria strains.</title>
        <authorList>
            <person name="Klenk H.-P."/>
        </authorList>
    </citation>
    <scope>NUCLEOTIDE SEQUENCE [LARGE SCALE GENOMIC DNA]</scope>
    <source>
        <strain evidence="9 10">DSM 44509</strain>
    </source>
</reference>
<dbReference type="Pfam" id="PF00528">
    <property type="entry name" value="BPD_transp_1"/>
    <property type="match status" value="1"/>
</dbReference>
<dbReference type="InterPro" id="IPR035906">
    <property type="entry name" value="MetI-like_sf"/>
</dbReference>
<dbReference type="GO" id="GO:0055085">
    <property type="term" value="P:transmembrane transport"/>
    <property type="evidence" value="ECO:0007669"/>
    <property type="project" value="InterPro"/>
</dbReference>
<comment type="caution">
    <text evidence="9">The sequence shown here is derived from an EMBL/GenBank/DDBJ whole genome shotgun (WGS) entry which is preliminary data.</text>
</comment>
<organism evidence="9 10">
    <name type="scientific">Blastococcus saxobsidens</name>
    <dbReference type="NCBI Taxonomy" id="138336"/>
    <lineage>
        <taxon>Bacteria</taxon>
        <taxon>Bacillati</taxon>
        <taxon>Actinomycetota</taxon>
        <taxon>Actinomycetes</taxon>
        <taxon>Geodermatophilales</taxon>
        <taxon>Geodermatophilaceae</taxon>
        <taxon>Blastococcus</taxon>
    </lineage>
</organism>
<name>A0A4Q7Y5L2_9ACTN</name>
<proteinExistence type="inferred from homology"/>
<evidence type="ECO:0000256" key="3">
    <source>
        <dbReference type="ARBA" id="ARBA00022475"/>
    </source>
</evidence>
<feature type="transmembrane region" description="Helical" evidence="7">
    <location>
        <begin position="28"/>
        <end position="52"/>
    </location>
</feature>
<feature type="domain" description="ABC transmembrane type-1" evidence="8">
    <location>
        <begin position="82"/>
        <end position="262"/>
    </location>
</feature>
<dbReference type="PANTHER" id="PTHR30151">
    <property type="entry name" value="ALKANE SULFONATE ABC TRANSPORTER-RELATED, MEMBRANE SUBUNIT"/>
    <property type="match status" value="1"/>
</dbReference>
<keyword evidence="5 7" id="KW-1133">Transmembrane helix</keyword>
<dbReference type="RefSeq" id="WP_104529462.1">
    <property type="nucleotide sequence ID" value="NZ_POQT01000027.1"/>
</dbReference>
<dbReference type="OrthoDB" id="9796361at2"/>
<evidence type="ECO:0000256" key="1">
    <source>
        <dbReference type="ARBA" id="ARBA00004651"/>
    </source>
</evidence>
<evidence type="ECO:0000313" key="10">
    <source>
        <dbReference type="Proteomes" id="UP000292507"/>
    </source>
</evidence>
<dbReference type="Gene3D" id="1.10.3720.10">
    <property type="entry name" value="MetI-like"/>
    <property type="match status" value="1"/>
</dbReference>
<accession>A0A4Q7Y5L2</accession>
<protein>
    <submittedName>
        <fullName evidence="9">NitT/TauT family transport system permease protein/taurine transport system permease protein</fullName>
    </submittedName>
</protein>
<evidence type="ECO:0000256" key="2">
    <source>
        <dbReference type="ARBA" id="ARBA00022448"/>
    </source>
</evidence>
<gene>
    <name evidence="9" type="ORF">BKA19_1907</name>
</gene>
<dbReference type="AlphaFoldDB" id="A0A4Q7Y5L2"/>
<feature type="transmembrane region" description="Helical" evidence="7">
    <location>
        <begin position="211"/>
        <end position="232"/>
    </location>
</feature>
<dbReference type="InterPro" id="IPR000515">
    <property type="entry name" value="MetI-like"/>
</dbReference>
<keyword evidence="4 7" id="KW-0812">Transmembrane</keyword>
<dbReference type="PANTHER" id="PTHR30151:SF0">
    <property type="entry name" value="ABC TRANSPORTER PERMEASE PROTEIN MJ0413-RELATED"/>
    <property type="match status" value="1"/>
</dbReference>
<evidence type="ECO:0000256" key="5">
    <source>
        <dbReference type="ARBA" id="ARBA00022989"/>
    </source>
</evidence>
<keyword evidence="6 7" id="KW-0472">Membrane</keyword>
<dbReference type="Proteomes" id="UP000292507">
    <property type="component" value="Unassembled WGS sequence"/>
</dbReference>
<feature type="transmembrane region" description="Helical" evidence="7">
    <location>
        <begin position="120"/>
        <end position="140"/>
    </location>
</feature>
<keyword evidence="2 7" id="KW-0813">Transport</keyword>
<sequence length="282" mass="30392">MTGIALRPSREPLSDSGRRQLARRRARLSSAAWFLSPFVVLVALWAVLVPALDVSPRTFPSLASVWAVFTSGVTDGSLWTQVFASLARVGAGTGLAIAIGVPFGILMGISRGVSGFFSPLLRFSVALAGIAWIPLATLWLGYGTGAVVFIVFNAVFFAVVYTTMLGVRQISTSLLRAARSLGAGPGRMFVEIYLPGAAPSIVTGLRMGMGFAWRGLIAAEIIATSSGLGYTLFLARQYYETDVIILMMITIGVLWLLMDRFLLAPLERRTVERWGARRQVGT</sequence>
<dbReference type="SUPFAM" id="SSF161098">
    <property type="entry name" value="MetI-like"/>
    <property type="match status" value="1"/>
</dbReference>
<dbReference type="CDD" id="cd06261">
    <property type="entry name" value="TM_PBP2"/>
    <property type="match status" value="1"/>
</dbReference>
<keyword evidence="10" id="KW-1185">Reference proteome</keyword>
<dbReference type="PROSITE" id="PS50928">
    <property type="entry name" value="ABC_TM1"/>
    <property type="match status" value="1"/>
</dbReference>
<comment type="similarity">
    <text evidence="7">Belongs to the binding-protein-dependent transport system permease family.</text>
</comment>
<evidence type="ECO:0000256" key="4">
    <source>
        <dbReference type="ARBA" id="ARBA00022692"/>
    </source>
</evidence>
<evidence type="ECO:0000256" key="6">
    <source>
        <dbReference type="ARBA" id="ARBA00023136"/>
    </source>
</evidence>
<feature type="transmembrane region" description="Helical" evidence="7">
    <location>
        <begin position="244"/>
        <end position="263"/>
    </location>
</feature>